<evidence type="ECO:0000256" key="2">
    <source>
        <dbReference type="ARBA" id="ARBA00008779"/>
    </source>
</evidence>
<evidence type="ECO:0000256" key="3">
    <source>
        <dbReference type="ARBA" id="ARBA00022723"/>
    </source>
</evidence>
<dbReference type="Pfam" id="PF00884">
    <property type="entry name" value="Sulfatase"/>
    <property type="match status" value="1"/>
</dbReference>
<dbReference type="InterPro" id="IPR017850">
    <property type="entry name" value="Alkaline_phosphatase_core_sf"/>
</dbReference>
<feature type="signal peptide" evidence="8">
    <location>
        <begin position="1"/>
        <end position="25"/>
    </location>
</feature>
<name>A0AAJ7DY16_9HYME</name>
<evidence type="ECO:0000256" key="1">
    <source>
        <dbReference type="ARBA" id="ARBA00001913"/>
    </source>
</evidence>
<evidence type="ECO:0000256" key="6">
    <source>
        <dbReference type="ARBA" id="ARBA00023180"/>
    </source>
</evidence>
<dbReference type="Proteomes" id="UP000695007">
    <property type="component" value="Unplaced"/>
</dbReference>
<keyword evidence="4" id="KW-0378">Hydrolase</keyword>
<dbReference type="RefSeq" id="XP_011500609.1">
    <property type="nucleotide sequence ID" value="XM_011502307.1"/>
</dbReference>
<comment type="similarity">
    <text evidence="2">Belongs to the sulfatase family.</text>
</comment>
<dbReference type="KEGG" id="csol:105364395"/>
<evidence type="ECO:0000259" key="9">
    <source>
        <dbReference type="Pfam" id="PF00884"/>
    </source>
</evidence>
<accession>A0AAJ7DY16</accession>
<evidence type="ECO:0000256" key="7">
    <source>
        <dbReference type="PIRSR" id="PIRSR600917-52"/>
    </source>
</evidence>
<comment type="PTM">
    <text evidence="7">The conversion to 3-oxoalanine (also known as C-formylglycine, FGly), of a serine or cysteine residue in prokaryotes and of a cysteine residue in eukaryotes, is critical for catalytic activity.</text>
</comment>
<dbReference type="GO" id="GO:0046872">
    <property type="term" value="F:metal ion binding"/>
    <property type="evidence" value="ECO:0007669"/>
    <property type="project" value="UniProtKB-KW"/>
</dbReference>
<evidence type="ECO:0000256" key="4">
    <source>
        <dbReference type="ARBA" id="ARBA00022801"/>
    </source>
</evidence>
<dbReference type="PROSITE" id="PS00149">
    <property type="entry name" value="SULFATASE_2"/>
    <property type="match status" value="1"/>
</dbReference>
<dbReference type="InterPro" id="IPR024607">
    <property type="entry name" value="Sulfatase_CS"/>
</dbReference>
<keyword evidence="10" id="KW-1185">Reference proteome</keyword>
<reference evidence="11" key="1">
    <citation type="submission" date="2025-08" db="UniProtKB">
        <authorList>
            <consortium name="RefSeq"/>
        </authorList>
    </citation>
    <scope>IDENTIFICATION</scope>
</reference>
<protein>
    <submittedName>
        <fullName evidence="11">Arylsulfatase B-like</fullName>
    </submittedName>
</protein>
<dbReference type="GO" id="GO:0008484">
    <property type="term" value="F:sulfuric ester hydrolase activity"/>
    <property type="evidence" value="ECO:0007669"/>
    <property type="project" value="InterPro"/>
</dbReference>
<keyword evidence="8" id="KW-0732">Signal</keyword>
<keyword evidence="5" id="KW-0106">Calcium</keyword>
<dbReference type="PANTHER" id="PTHR10342">
    <property type="entry name" value="ARYLSULFATASE"/>
    <property type="match status" value="1"/>
</dbReference>
<dbReference type="GeneID" id="105364395"/>
<organism evidence="10 11">
    <name type="scientific">Ceratosolen solmsi marchali</name>
    <dbReference type="NCBI Taxonomy" id="326594"/>
    <lineage>
        <taxon>Eukaryota</taxon>
        <taxon>Metazoa</taxon>
        <taxon>Ecdysozoa</taxon>
        <taxon>Arthropoda</taxon>
        <taxon>Hexapoda</taxon>
        <taxon>Insecta</taxon>
        <taxon>Pterygota</taxon>
        <taxon>Neoptera</taxon>
        <taxon>Endopterygota</taxon>
        <taxon>Hymenoptera</taxon>
        <taxon>Apocrita</taxon>
        <taxon>Proctotrupomorpha</taxon>
        <taxon>Chalcidoidea</taxon>
        <taxon>Agaonidae</taxon>
        <taxon>Agaoninae</taxon>
        <taxon>Ceratosolen</taxon>
    </lineage>
</organism>
<feature type="chain" id="PRO_5042526039" evidence="8">
    <location>
        <begin position="26"/>
        <end position="556"/>
    </location>
</feature>
<dbReference type="InterPro" id="IPR047115">
    <property type="entry name" value="ARSB"/>
</dbReference>
<keyword evidence="6" id="KW-0325">Glycoprotein</keyword>
<evidence type="ECO:0000313" key="10">
    <source>
        <dbReference type="Proteomes" id="UP000695007"/>
    </source>
</evidence>
<feature type="domain" description="Sulfatase N-terminal" evidence="9">
    <location>
        <begin position="30"/>
        <end position="361"/>
    </location>
</feature>
<dbReference type="SUPFAM" id="SSF53649">
    <property type="entry name" value="Alkaline phosphatase-like"/>
    <property type="match status" value="1"/>
</dbReference>
<feature type="modified residue" description="3-oxoalanine (Ser)" evidence="7">
    <location>
        <position position="77"/>
    </location>
</feature>
<sequence length="556" mass="61907">MKTQKFISVVLWLALVSLCLKSTAANVKKPHIIFIVADDLGWNDVSFHGANEIPTPNIDALAYNGVILNRHYVLPISSPSRSALLTGRYPIRDGTQGFDLEPGEARGIPLNRTLMPEYLRQLGYGTHLVGKWHAGYHSVNHTPARRGFDSFYGFYNKLIGYFDHTIKLLSEDGQVHIGNDLHRDTPEALKVVHDKGYITDLITNEAIMIINNNGNEKPLFLEISHLASHGNQNVLDPLEVPDMQETNATFSYISDLKRRKYAGVVKSLDDSVGRVVTALSKAKMLENSIIVFISDNGAPTTGMYGTSGSNYPLRGMKNSLFEGGVRGVACIFSPLIKSAGRVSMKKMHIVDWLPTLYAAAGGNANNLNDIDGLNQWPSIVDEDVKSLRNHILLDINLALDIEGIILENYKLIRVQPHTSNKLLSNEYYGSNGNSSFNPHYNILESALSSPTGLAISHLTEFNSTSVTKADNVRKRSEVRCSQPKTFADCSNYCLFNLENDPCETNDLAKHSIRIRNVLIGFLYNYRKLTVQPASDVIDSRSFPENFHGTWMPWKNV</sequence>
<evidence type="ECO:0000313" key="11">
    <source>
        <dbReference type="RefSeq" id="XP_011500609.1"/>
    </source>
</evidence>
<dbReference type="PROSITE" id="PS00523">
    <property type="entry name" value="SULFATASE_1"/>
    <property type="match status" value="1"/>
</dbReference>
<dbReference type="Gene3D" id="3.40.720.10">
    <property type="entry name" value="Alkaline Phosphatase, subunit A"/>
    <property type="match status" value="1"/>
</dbReference>
<dbReference type="Gene3D" id="3.30.1120.10">
    <property type="match status" value="1"/>
</dbReference>
<gene>
    <name evidence="11" type="primary">LOC105364395</name>
</gene>
<dbReference type="CDD" id="cd16029">
    <property type="entry name" value="4-S"/>
    <property type="match status" value="1"/>
</dbReference>
<dbReference type="AlphaFoldDB" id="A0AAJ7DY16"/>
<comment type="cofactor">
    <cofactor evidence="1">
        <name>Ca(2+)</name>
        <dbReference type="ChEBI" id="CHEBI:29108"/>
    </cofactor>
</comment>
<keyword evidence="3" id="KW-0479">Metal-binding</keyword>
<evidence type="ECO:0000256" key="5">
    <source>
        <dbReference type="ARBA" id="ARBA00022837"/>
    </source>
</evidence>
<dbReference type="PANTHER" id="PTHR10342:SF264">
    <property type="entry name" value="MIP05773P-RELATED"/>
    <property type="match status" value="1"/>
</dbReference>
<evidence type="ECO:0000256" key="8">
    <source>
        <dbReference type="SAM" id="SignalP"/>
    </source>
</evidence>
<proteinExistence type="inferred from homology"/>
<dbReference type="InterPro" id="IPR000917">
    <property type="entry name" value="Sulfatase_N"/>
</dbReference>